<evidence type="ECO:0000313" key="1">
    <source>
        <dbReference type="EMBL" id="CAB4913906.1"/>
    </source>
</evidence>
<reference evidence="1" key="1">
    <citation type="submission" date="2020-05" db="EMBL/GenBank/DDBJ databases">
        <authorList>
            <person name="Chiriac C."/>
            <person name="Salcher M."/>
            <person name="Ghai R."/>
            <person name="Kavagutti S V."/>
        </authorList>
    </citation>
    <scope>NUCLEOTIDE SEQUENCE</scope>
</reference>
<gene>
    <name evidence="1" type="ORF">UFOPK3495_01759</name>
</gene>
<protein>
    <submittedName>
        <fullName evidence="1">Unannotated protein</fullName>
    </submittedName>
</protein>
<dbReference type="AlphaFoldDB" id="A0A6J7H4I7"/>
<name>A0A6J7H4I7_9ZZZZ</name>
<dbReference type="EMBL" id="CAFBMC010000161">
    <property type="protein sequence ID" value="CAB4913906.1"/>
    <property type="molecule type" value="Genomic_DNA"/>
</dbReference>
<proteinExistence type="predicted"/>
<sequence length="47" mass="5268">MKLLSALFSKAHASKTDVIYRDWDRLRANAVSSSELAEIDAIFSRAL</sequence>
<accession>A0A6J7H4I7</accession>
<organism evidence="1">
    <name type="scientific">freshwater metagenome</name>
    <dbReference type="NCBI Taxonomy" id="449393"/>
    <lineage>
        <taxon>unclassified sequences</taxon>
        <taxon>metagenomes</taxon>
        <taxon>ecological metagenomes</taxon>
    </lineage>
</organism>